<gene>
    <name evidence="10" type="ORF">BaRGS_00012151</name>
</gene>
<comment type="caution">
    <text evidence="10">The sequence shown here is derived from an EMBL/GenBank/DDBJ whole genome shotgun (WGS) entry which is preliminary data.</text>
</comment>
<name>A0ABD0LAM6_9CAEN</name>
<keyword evidence="5" id="KW-0804">Transcription</keyword>
<evidence type="ECO:0000313" key="11">
    <source>
        <dbReference type="Proteomes" id="UP001519460"/>
    </source>
</evidence>
<evidence type="ECO:0000256" key="8">
    <source>
        <dbReference type="SAM" id="MobiDB-lite"/>
    </source>
</evidence>
<dbReference type="Pfam" id="PF07716">
    <property type="entry name" value="bZIP_2"/>
    <property type="match status" value="1"/>
</dbReference>
<dbReference type="PROSITE" id="PS50217">
    <property type="entry name" value="BZIP"/>
    <property type="match status" value="1"/>
</dbReference>
<evidence type="ECO:0000256" key="2">
    <source>
        <dbReference type="ARBA" id="ARBA00009208"/>
    </source>
</evidence>
<dbReference type="Proteomes" id="UP001519460">
    <property type="component" value="Unassembled WGS sequence"/>
</dbReference>
<dbReference type="SUPFAM" id="SSF57959">
    <property type="entry name" value="Leucine zipper domain"/>
    <property type="match status" value="1"/>
</dbReference>
<dbReference type="InterPro" id="IPR004827">
    <property type="entry name" value="bZIP"/>
</dbReference>
<feature type="region of interest" description="Disordered" evidence="8">
    <location>
        <begin position="20"/>
        <end position="43"/>
    </location>
</feature>
<evidence type="ECO:0000256" key="5">
    <source>
        <dbReference type="ARBA" id="ARBA00023163"/>
    </source>
</evidence>
<keyword evidence="3" id="KW-0805">Transcription regulation</keyword>
<keyword evidence="7" id="KW-0175">Coiled coil</keyword>
<feature type="compositionally biased region" description="Polar residues" evidence="8">
    <location>
        <begin position="101"/>
        <end position="113"/>
    </location>
</feature>
<feature type="coiled-coil region" evidence="7">
    <location>
        <begin position="266"/>
        <end position="300"/>
    </location>
</feature>
<protein>
    <recommendedName>
        <fullName evidence="9">BZIP domain-containing protein</fullName>
    </recommendedName>
</protein>
<dbReference type="InterPro" id="IPR040223">
    <property type="entry name" value="PAR_bZIP"/>
</dbReference>
<dbReference type="SMART" id="SM00338">
    <property type="entry name" value="BRLZ"/>
    <property type="match status" value="1"/>
</dbReference>
<proteinExistence type="inferred from homology"/>
<evidence type="ECO:0000256" key="7">
    <source>
        <dbReference type="SAM" id="Coils"/>
    </source>
</evidence>
<dbReference type="AlphaFoldDB" id="A0ABD0LAM6"/>
<dbReference type="EMBL" id="JACVVK020000066">
    <property type="protein sequence ID" value="KAK7496499.1"/>
    <property type="molecule type" value="Genomic_DNA"/>
</dbReference>
<evidence type="ECO:0000256" key="3">
    <source>
        <dbReference type="ARBA" id="ARBA00023015"/>
    </source>
</evidence>
<dbReference type="Gene3D" id="1.20.5.170">
    <property type="match status" value="1"/>
</dbReference>
<organism evidence="10 11">
    <name type="scientific">Batillaria attramentaria</name>
    <dbReference type="NCBI Taxonomy" id="370345"/>
    <lineage>
        <taxon>Eukaryota</taxon>
        <taxon>Metazoa</taxon>
        <taxon>Spiralia</taxon>
        <taxon>Lophotrochozoa</taxon>
        <taxon>Mollusca</taxon>
        <taxon>Gastropoda</taxon>
        <taxon>Caenogastropoda</taxon>
        <taxon>Sorbeoconcha</taxon>
        <taxon>Cerithioidea</taxon>
        <taxon>Batillariidae</taxon>
        <taxon>Batillaria</taxon>
    </lineage>
</organism>
<comment type="subcellular location">
    <subcellularLocation>
        <location evidence="1">Nucleus</location>
    </subcellularLocation>
</comment>
<feature type="region of interest" description="Disordered" evidence="8">
    <location>
        <begin position="137"/>
        <end position="178"/>
    </location>
</feature>
<accession>A0ABD0LAM6</accession>
<feature type="compositionally biased region" description="Basic and acidic residues" evidence="8">
    <location>
        <begin position="145"/>
        <end position="154"/>
    </location>
</feature>
<feature type="region of interest" description="Disordered" evidence="8">
    <location>
        <begin position="87"/>
        <end position="124"/>
    </location>
</feature>
<dbReference type="PANTHER" id="PTHR11988">
    <property type="entry name" value="THYROTROPH EMBRYONIC FACTOR RELATED"/>
    <property type="match status" value="1"/>
</dbReference>
<feature type="compositionally biased region" description="Low complexity" evidence="8">
    <location>
        <begin position="163"/>
        <end position="178"/>
    </location>
</feature>
<keyword evidence="4" id="KW-0238">DNA-binding</keyword>
<dbReference type="GO" id="GO:0003677">
    <property type="term" value="F:DNA binding"/>
    <property type="evidence" value="ECO:0007669"/>
    <property type="project" value="UniProtKB-KW"/>
</dbReference>
<reference evidence="10 11" key="1">
    <citation type="journal article" date="2023" name="Sci. Data">
        <title>Genome assembly of the Korean intertidal mud-creeper Batillaria attramentaria.</title>
        <authorList>
            <person name="Patra A.K."/>
            <person name="Ho P.T."/>
            <person name="Jun S."/>
            <person name="Lee S.J."/>
            <person name="Kim Y."/>
            <person name="Won Y.J."/>
        </authorList>
    </citation>
    <scope>NUCLEOTIDE SEQUENCE [LARGE SCALE GENOMIC DNA]</scope>
    <source>
        <strain evidence="10">Wonlab-2016</strain>
    </source>
</reference>
<dbReference type="PANTHER" id="PTHR11988:SF27">
    <property type="entry name" value="GH27708P"/>
    <property type="match status" value="1"/>
</dbReference>
<evidence type="ECO:0000259" key="9">
    <source>
        <dbReference type="PROSITE" id="PS50217"/>
    </source>
</evidence>
<sequence length="303" mass="33903">MATNPNFYGGMTLKALLENPDLQHPPSFNQGNNLKDKKSSSGHDVDFSSAFLGPQLWDKTYDIGDFNLEYMDLDEFLCENGIPVVEPQDLDQLPSSPPTSPAEQLCTSKNASPPQSPRGVPPQKVLTVTVPPVTSIAPKPACAPKVERVEELPKPQDLPRTQSPSAVSTGSTPPVSPVPVQVEFTLTEQDLALASIPGQNMFDPTRCQFTEEELKPQPMIKKSRKVFVPEEMKDDKYWARRKKNNYAAKRSRDARRVKENQIAIRAAYLERENGTLREEMDKLRKENVKLKHRLSKYEGGTST</sequence>
<comment type="similarity">
    <text evidence="2">Belongs to the bZIP family. PAR subfamily.</text>
</comment>
<feature type="domain" description="BZIP" evidence="9">
    <location>
        <begin position="234"/>
        <end position="297"/>
    </location>
</feature>
<keyword evidence="11" id="KW-1185">Reference proteome</keyword>
<dbReference type="InterPro" id="IPR046347">
    <property type="entry name" value="bZIP_sf"/>
</dbReference>
<evidence type="ECO:0000256" key="1">
    <source>
        <dbReference type="ARBA" id="ARBA00004123"/>
    </source>
</evidence>
<evidence type="ECO:0000313" key="10">
    <source>
        <dbReference type="EMBL" id="KAK7496499.1"/>
    </source>
</evidence>
<evidence type="ECO:0000256" key="4">
    <source>
        <dbReference type="ARBA" id="ARBA00023125"/>
    </source>
</evidence>
<dbReference type="GO" id="GO:0005634">
    <property type="term" value="C:nucleus"/>
    <property type="evidence" value="ECO:0007669"/>
    <property type="project" value="UniProtKB-SubCell"/>
</dbReference>
<keyword evidence="6" id="KW-0539">Nucleus</keyword>
<feature type="compositionally biased region" description="Basic and acidic residues" evidence="8">
    <location>
        <begin position="34"/>
        <end position="43"/>
    </location>
</feature>
<dbReference type="CDD" id="cd14695">
    <property type="entry name" value="bZIP_HLF"/>
    <property type="match status" value="1"/>
</dbReference>
<dbReference type="FunFam" id="1.20.5.170:FF:000007">
    <property type="entry name" value="hepatic leukemia factor isoform X2"/>
    <property type="match status" value="1"/>
</dbReference>
<evidence type="ECO:0000256" key="6">
    <source>
        <dbReference type="ARBA" id="ARBA00023242"/>
    </source>
</evidence>